<sequence length="484" mass="55127">MVGIPGRSKGCKTCRKRRVKCDEAKPLCDRCTKGGYRCDGYVAFAEFHDETKRFPQNWPKAEASLARSRLIHEEKSRSPWIITPTRDEDNIFTTHLVHKIFNQHDAEAIHLASTISFHLSQPDVNTASDKALVLSKTSLRALSTAYFGQVHNHPDLLHRGSRWYSDALKELQLQLYHPEHALREDLLVVIIYLAMYESIAFTVPNAWMQHYKGLARLTAFRGPGRHTHGVGFALYPTLRQNIAIGHIASRKRCFLEEPQWKTIPWAEKPESKTLIDCLHDIMCDAPGLLEAVDAFLVGGDETARIGLCRKALSMLEELYVWRWKWEETFPGASYLVSADRNVQGSPLPSTSAPRPFETVLWFHDFSRAQELCMYDSTLLLVLKMYQFLACHPEPTGKESTSDPLLPAQGTRRDIAIEILRMVDYHLDCLQGSVGALMLIFPLNVARRNLESDFEIAWLDQAMAHIADTHGFEMGRAHNVQYKTE</sequence>
<dbReference type="GO" id="GO:0008270">
    <property type="term" value="F:zinc ion binding"/>
    <property type="evidence" value="ECO:0007669"/>
    <property type="project" value="InterPro"/>
</dbReference>
<dbReference type="EMBL" id="ML736821">
    <property type="protein sequence ID" value="KAE8400076.1"/>
    <property type="molecule type" value="Genomic_DNA"/>
</dbReference>
<dbReference type="CDD" id="cd00067">
    <property type="entry name" value="GAL4"/>
    <property type="match status" value="1"/>
</dbReference>
<dbReference type="PANTHER" id="PTHR38111:SF2">
    <property type="entry name" value="FINGER DOMAIN PROTEIN, PUTATIVE (AFU_ORTHOLOGUE AFUA_1G01560)-RELATED"/>
    <property type="match status" value="1"/>
</dbReference>
<protein>
    <submittedName>
        <fullName evidence="1">Uncharacterized protein</fullName>
    </submittedName>
</protein>
<dbReference type="PROSITE" id="PS00463">
    <property type="entry name" value="ZN2_CY6_FUNGAL_1"/>
    <property type="match status" value="1"/>
</dbReference>
<accession>A0A5N7D0Y5</accession>
<dbReference type="GeneID" id="43672713"/>
<dbReference type="InterPro" id="IPR001138">
    <property type="entry name" value="Zn2Cys6_DnaBD"/>
</dbReference>
<evidence type="ECO:0000313" key="2">
    <source>
        <dbReference type="Proteomes" id="UP000325579"/>
    </source>
</evidence>
<dbReference type="PROSITE" id="PS50048">
    <property type="entry name" value="ZN2_CY6_FUNGAL_2"/>
    <property type="match status" value="1"/>
</dbReference>
<organism evidence="1 2">
    <name type="scientific">Aspergillus pseudonomiae</name>
    <dbReference type="NCBI Taxonomy" id="1506151"/>
    <lineage>
        <taxon>Eukaryota</taxon>
        <taxon>Fungi</taxon>
        <taxon>Dikarya</taxon>
        <taxon>Ascomycota</taxon>
        <taxon>Pezizomycotina</taxon>
        <taxon>Eurotiomycetes</taxon>
        <taxon>Eurotiomycetidae</taxon>
        <taxon>Eurotiales</taxon>
        <taxon>Aspergillaceae</taxon>
        <taxon>Aspergillus</taxon>
        <taxon>Aspergillus subgen. Circumdati</taxon>
    </lineage>
</organism>
<evidence type="ECO:0000313" key="1">
    <source>
        <dbReference type="EMBL" id="KAE8400076.1"/>
    </source>
</evidence>
<dbReference type="SUPFAM" id="SSF57701">
    <property type="entry name" value="Zn2/Cys6 DNA-binding domain"/>
    <property type="match status" value="1"/>
</dbReference>
<reference evidence="1 2" key="1">
    <citation type="submission" date="2019-04" db="EMBL/GenBank/DDBJ databases">
        <authorList>
            <consortium name="DOE Joint Genome Institute"/>
            <person name="Mondo S."/>
            <person name="Kjaerbolling I."/>
            <person name="Vesth T."/>
            <person name="Frisvad J.C."/>
            <person name="Nybo J.L."/>
            <person name="Theobald S."/>
            <person name="Kildgaard S."/>
            <person name="Isbrandt T."/>
            <person name="Kuo A."/>
            <person name="Sato A."/>
            <person name="Lyhne E.K."/>
            <person name="Kogle M.E."/>
            <person name="Wiebenga A."/>
            <person name="Kun R.S."/>
            <person name="Lubbers R.J."/>
            <person name="Makela M.R."/>
            <person name="Barry K."/>
            <person name="Chovatia M."/>
            <person name="Clum A."/>
            <person name="Daum C."/>
            <person name="Haridas S."/>
            <person name="He G."/>
            <person name="LaButti K."/>
            <person name="Lipzen A."/>
            <person name="Riley R."/>
            <person name="Salamov A."/>
            <person name="Simmons B.A."/>
            <person name="Magnuson J.K."/>
            <person name="Henrissat B."/>
            <person name="Mortensen U.H."/>
            <person name="Larsen T.O."/>
            <person name="Devries R.P."/>
            <person name="Grigoriev I.V."/>
            <person name="Machida M."/>
            <person name="Baker S.E."/>
            <person name="Andersen M.R."/>
            <person name="Cantor M.N."/>
            <person name="Hua S.X."/>
        </authorList>
    </citation>
    <scope>NUCLEOTIDE SEQUENCE [LARGE SCALE GENOMIC DNA]</scope>
    <source>
        <strain evidence="1 2">CBS 119388</strain>
    </source>
</reference>
<dbReference type="GO" id="GO:0009893">
    <property type="term" value="P:positive regulation of metabolic process"/>
    <property type="evidence" value="ECO:0007669"/>
    <property type="project" value="UniProtKB-ARBA"/>
</dbReference>
<dbReference type="Gene3D" id="4.10.240.10">
    <property type="entry name" value="Zn(2)-C6 fungal-type DNA-binding domain"/>
    <property type="match status" value="1"/>
</dbReference>
<dbReference type="GO" id="GO:0000981">
    <property type="term" value="F:DNA-binding transcription factor activity, RNA polymerase II-specific"/>
    <property type="evidence" value="ECO:0007669"/>
    <property type="project" value="InterPro"/>
</dbReference>
<keyword evidence="2" id="KW-1185">Reference proteome</keyword>
<dbReference type="PANTHER" id="PTHR38111">
    <property type="entry name" value="ZN(2)-C6 FUNGAL-TYPE DOMAIN-CONTAINING PROTEIN-RELATED"/>
    <property type="match status" value="1"/>
</dbReference>
<dbReference type="Pfam" id="PF00172">
    <property type="entry name" value="Zn_clus"/>
    <property type="match status" value="1"/>
</dbReference>
<dbReference type="InterPro" id="IPR053178">
    <property type="entry name" value="Osmoadaptation_assoc"/>
</dbReference>
<dbReference type="AlphaFoldDB" id="A0A5N6I3X1"/>
<gene>
    <name evidence="1" type="ORF">BDV37DRAFT_286936</name>
</gene>
<dbReference type="Proteomes" id="UP000325579">
    <property type="component" value="Unassembled WGS sequence"/>
</dbReference>
<dbReference type="OrthoDB" id="3525185at2759"/>
<proteinExistence type="predicted"/>
<accession>A0A5N6I3X1</accession>
<dbReference type="SMART" id="SM00066">
    <property type="entry name" value="GAL4"/>
    <property type="match status" value="1"/>
</dbReference>
<dbReference type="RefSeq" id="XP_031937395.1">
    <property type="nucleotide sequence ID" value="XM_032088022.1"/>
</dbReference>
<name>A0A5N6I3X1_9EURO</name>
<dbReference type="InterPro" id="IPR036864">
    <property type="entry name" value="Zn2-C6_fun-type_DNA-bd_sf"/>
</dbReference>